<gene>
    <name evidence="1" type="ORF">METZ01_LOCUS373099</name>
</gene>
<organism evidence="1">
    <name type="scientific">marine metagenome</name>
    <dbReference type="NCBI Taxonomy" id="408172"/>
    <lineage>
        <taxon>unclassified sequences</taxon>
        <taxon>metagenomes</taxon>
        <taxon>ecological metagenomes</taxon>
    </lineage>
</organism>
<accession>A0A382TEM6</accession>
<feature type="non-terminal residue" evidence="1">
    <location>
        <position position="37"/>
    </location>
</feature>
<protein>
    <submittedName>
        <fullName evidence="1">Uncharacterized protein</fullName>
    </submittedName>
</protein>
<reference evidence="1" key="1">
    <citation type="submission" date="2018-05" db="EMBL/GenBank/DDBJ databases">
        <authorList>
            <person name="Lanie J.A."/>
            <person name="Ng W.-L."/>
            <person name="Kazmierczak K.M."/>
            <person name="Andrzejewski T.M."/>
            <person name="Davidsen T.M."/>
            <person name="Wayne K.J."/>
            <person name="Tettelin H."/>
            <person name="Glass J.I."/>
            <person name="Rusch D."/>
            <person name="Podicherti R."/>
            <person name="Tsui H.-C.T."/>
            <person name="Winkler M.E."/>
        </authorList>
    </citation>
    <scope>NUCLEOTIDE SEQUENCE</scope>
</reference>
<name>A0A382TEM6_9ZZZZ</name>
<evidence type="ECO:0000313" key="1">
    <source>
        <dbReference type="EMBL" id="SVD20245.1"/>
    </source>
</evidence>
<sequence length="37" mass="4461">MQIKHSPSSLMRFFVSPYEAWMSKYLREVDPHAAQEY</sequence>
<dbReference type="AlphaFoldDB" id="A0A382TEM6"/>
<proteinExistence type="predicted"/>
<dbReference type="EMBL" id="UINC01135845">
    <property type="protein sequence ID" value="SVD20245.1"/>
    <property type="molecule type" value="Genomic_DNA"/>
</dbReference>